<dbReference type="InterPro" id="IPR000850">
    <property type="entry name" value="Adenylat/UMP-CMP_kin"/>
</dbReference>
<keyword evidence="5 7" id="KW-0418">Kinase</keyword>
<sequence length="214" mass="24318">MGTTGMNAKVSNEISVEKKPKKVAIILGGPGSGKGTQCARISKEFGYTHLSSGEILRKESRSQSDKAEMIGKMLKEGALVPPDVTVPLVVKAMDESKDTKFVFDGFPRDEETRSLFEEITKIDPELVLYFDCPDEVMEKRSLSRKEDRDDDVLETIRGRIKVFHDSTRPVINYYEQKGKLWKVDARKSKEEVYEAVKVFFILQEYDKANCCHIL</sequence>
<dbReference type="GO" id="GO:0004017">
    <property type="term" value="F:AMP kinase activity"/>
    <property type="evidence" value="ECO:0007669"/>
    <property type="project" value="UniProtKB-EC"/>
</dbReference>
<evidence type="ECO:0000256" key="6">
    <source>
        <dbReference type="ARBA" id="ARBA00031517"/>
    </source>
</evidence>
<protein>
    <recommendedName>
        <fullName evidence="2">adenylate kinase</fullName>
        <ecNumber evidence="2">2.7.4.3</ecNumber>
    </recommendedName>
    <alternativeName>
        <fullName evidence="6">ATP:AMP phosphotransferase</fullName>
    </alternativeName>
</protein>
<dbReference type="CDD" id="cd01428">
    <property type="entry name" value="ADK"/>
    <property type="match status" value="1"/>
</dbReference>
<dbReference type="AlphaFoldDB" id="A0AAV8SUR1"/>
<comment type="similarity">
    <text evidence="1 7">Belongs to the adenylate kinase family.</text>
</comment>
<dbReference type="EMBL" id="JAIWQS010000009">
    <property type="protein sequence ID" value="KAJ8756042.1"/>
    <property type="molecule type" value="Genomic_DNA"/>
</dbReference>
<gene>
    <name evidence="8" type="ORF">K2173_024589</name>
</gene>
<keyword evidence="9" id="KW-1185">Reference proteome</keyword>
<reference evidence="8 9" key="1">
    <citation type="submission" date="2021-09" db="EMBL/GenBank/DDBJ databases">
        <title>Genomic insights and catalytic innovation underlie evolution of tropane alkaloids biosynthesis.</title>
        <authorList>
            <person name="Wang Y.-J."/>
            <person name="Tian T."/>
            <person name="Huang J.-P."/>
            <person name="Huang S.-X."/>
        </authorList>
    </citation>
    <scope>NUCLEOTIDE SEQUENCE [LARGE SCALE GENOMIC DNA]</scope>
    <source>
        <strain evidence="8">KIB-2018</strain>
        <tissue evidence="8">Leaf</tissue>
    </source>
</reference>
<dbReference type="PRINTS" id="PR00094">
    <property type="entry name" value="ADENYLTKNASE"/>
</dbReference>
<accession>A0AAV8SUR1</accession>
<dbReference type="Gene3D" id="3.40.50.300">
    <property type="entry name" value="P-loop containing nucleotide triphosphate hydrolases"/>
    <property type="match status" value="1"/>
</dbReference>
<proteinExistence type="inferred from homology"/>
<evidence type="ECO:0000313" key="9">
    <source>
        <dbReference type="Proteomes" id="UP001159364"/>
    </source>
</evidence>
<dbReference type="SUPFAM" id="SSF52540">
    <property type="entry name" value="P-loop containing nucleoside triphosphate hydrolases"/>
    <property type="match status" value="1"/>
</dbReference>
<keyword evidence="3 7" id="KW-0808">Transferase</keyword>
<dbReference type="InterPro" id="IPR027417">
    <property type="entry name" value="P-loop_NTPase"/>
</dbReference>
<dbReference type="PANTHER" id="PTHR23359">
    <property type="entry name" value="NUCLEOTIDE KINASE"/>
    <property type="match status" value="1"/>
</dbReference>
<evidence type="ECO:0000256" key="1">
    <source>
        <dbReference type="ARBA" id="ARBA00007220"/>
    </source>
</evidence>
<keyword evidence="4" id="KW-0547">Nucleotide-binding</keyword>
<comment type="caution">
    <text evidence="8">The sequence shown here is derived from an EMBL/GenBank/DDBJ whole genome shotgun (WGS) entry which is preliminary data.</text>
</comment>
<dbReference type="EC" id="2.7.4.3" evidence="2"/>
<evidence type="ECO:0000256" key="7">
    <source>
        <dbReference type="RuleBase" id="RU003330"/>
    </source>
</evidence>
<dbReference type="GO" id="GO:0005524">
    <property type="term" value="F:ATP binding"/>
    <property type="evidence" value="ECO:0007669"/>
    <property type="project" value="InterPro"/>
</dbReference>
<dbReference type="Pfam" id="PF00406">
    <property type="entry name" value="ADK"/>
    <property type="match status" value="1"/>
</dbReference>
<evidence type="ECO:0000256" key="2">
    <source>
        <dbReference type="ARBA" id="ARBA00012955"/>
    </source>
</evidence>
<name>A0AAV8SUR1_9ROSI</name>
<dbReference type="Proteomes" id="UP001159364">
    <property type="component" value="Linkage Group LG09"/>
</dbReference>
<organism evidence="8 9">
    <name type="scientific">Erythroxylum novogranatense</name>
    <dbReference type="NCBI Taxonomy" id="1862640"/>
    <lineage>
        <taxon>Eukaryota</taxon>
        <taxon>Viridiplantae</taxon>
        <taxon>Streptophyta</taxon>
        <taxon>Embryophyta</taxon>
        <taxon>Tracheophyta</taxon>
        <taxon>Spermatophyta</taxon>
        <taxon>Magnoliopsida</taxon>
        <taxon>eudicotyledons</taxon>
        <taxon>Gunneridae</taxon>
        <taxon>Pentapetalae</taxon>
        <taxon>rosids</taxon>
        <taxon>fabids</taxon>
        <taxon>Malpighiales</taxon>
        <taxon>Erythroxylaceae</taxon>
        <taxon>Erythroxylum</taxon>
    </lineage>
</organism>
<evidence type="ECO:0000256" key="5">
    <source>
        <dbReference type="ARBA" id="ARBA00022777"/>
    </source>
</evidence>
<evidence type="ECO:0000256" key="3">
    <source>
        <dbReference type="ARBA" id="ARBA00022679"/>
    </source>
</evidence>
<dbReference type="HAMAP" id="MF_00235">
    <property type="entry name" value="Adenylate_kinase_Adk"/>
    <property type="match status" value="1"/>
</dbReference>
<evidence type="ECO:0000313" key="8">
    <source>
        <dbReference type="EMBL" id="KAJ8756042.1"/>
    </source>
</evidence>
<evidence type="ECO:0000256" key="4">
    <source>
        <dbReference type="ARBA" id="ARBA00022741"/>
    </source>
</evidence>